<dbReference type="Gene3D" id="3.20.20.70">
    <property type="entry name" value="Aldolase class I"/>
    <property type="match status" value="1"/>
</dbReference>
<keyword evidence="3" id="KW-0216">Detoxification</keyword>
<evidence type="ECO:0000256" key="4">
    <source>
        <dbReference type="ARBA" id="ARBA00022630"/>
    </source>
</evidence>
<evidence type="ECO:0000313" key="11">
    <source>
        <dbReference type="Proteomes" id="UP001500642"/>
    </source>
</evidence>
<evidence type="ECO:0000256" key="9">
    <source>
        <dbReference type="ARBA" id="ARBA00049401"/>
    </source>
</evidence>
<keyword evidence="7 10" id="KW-0503">Monooxygenase</keyword>
<keyword evidence="11" id="KW-1185">Reference proteome</keyword>
<keyword evidence="4" id="KW-0285">Flavoprotein</keyword>
<dbReference type="PANTHER" id="PTHR42747">
    <property type="entry name" value="NITRONATE MONOOXYGENASE-RELATED"/>
    <property type="match status" value="1"/>
</dbReference>
<dbReference type="PANTHER" id="PTHR42747:SF3">
    <property type="entry name" value="NITRONATE MONOOXYGENASE-RELATED"/>
    <property type="match status" value="1"/>
</dbReference>
<dbReference type="InterPro" id="IPR013785">
    <property type="entry name" value="Aldolase_TIM"/>
</dbReference>
<keyword evidence="6" id="KW-0560">Oxidoreductase</keyword>
<evidence type="ECO:0000256" key="8">
    <source>
        <dbReference type="ARBA" id="ARBA00031155"/>
    </source>
</evidence>
<protein>
    <recommendedName>
        <fullName evidence="8">Propionate 3-nitronate monooxygenase</fullName>
    </recommendedName>
</protein>
<evidence type="ECO:0000256" key="5">
    <source>
        <dbReference type="ARBA" id="ARBA00022643"/>
    </source>
</evidence>
<comment type="catalytic activity">
    <reaction evidence="9">
        <text>3 propionate 3-nitronate + 3 O2 + H2O = 3 3-oxopropanoate + 2 nitrate + nitrite + H2O2 + 3 H(+)</text>
        <dbReference type="Rhea" id="RHEA:57332"/>
        <dbReference type="ChEBI" id="CHEBI:15377"/>
        <dbReference type="ChEBI" id="CHEBI:15378"/>
        <dbReference type="ChEBI" id="CHEBI:15379"/>
        <dbReference type="ChEBI" id="CHEBI:16240"/>
        <dbReference type="ChEBI" id="CHEBI:16301"/>
        <dbReference type="ChEBI" id="CHEBI:17632"/>
        <dbReference type="ChEBI" id="CHEBI:33190"/>
        <dbReference type="ChEBI" id="CHEBI:136067"/>
    </reaction>
</comment>
<comment type="cofactor">
    <cofactor evidence="1">
        <name>FMN</name>
        <dbReference type="ChEBI" id="CHEBI:58210"/>
    </cofactor>
</comment>
<proteinExistence type="inferred from homology"/>
<dbReference type="InterPro" id="IPR004136">
    <property type="entry name" value="NMO"/>
</dbReference>
<dbReference type="Pfam" id="PF03060">
    <property type="entry name" value="NMO"/>
    <property type="match status" value="1"/>
</dbReference>
<evidence type="ECO:0000256" key="2">
    <source>
        <dbReference type="ARBA" id="ARBA00009881"/>
    </source>
</evidence>
<name>A0ABP8JQX9_9MICO</name>
<accession>A0ABP8JQX9</accession>
<sequence length="336" mass="34879">MTFRLTDLTHPIIQAPMAGGPSTPALVAAVSRAGGLGSLAAGYRTAADMVDEIAAVRRLTDRPFAMNVFVPEVHPSAPGDLDAYARALRPFAAELGVPAPEVRPAGDDEYGAKLEQLLADPVPVVSFTFGLPTAEHAHALQEAGSAVVLNATTVAEAQAALALDPDALVLQGPLAGGHRAQHDQRAEPSELPLEALLDAVRGLTSVPLIAAGGLATRADVARVLEAGAHAAQAGTAFLLAEEAGTRPLHRQALEAGRSTETVVTRVFSGRPARGLRNAFIERMTRHSVIGYPEVHFLTSPLRAAATDPDGINAWAGTGYAHCRRASAAEILADLAP</sequence>
<comment type="similarity">
    <text evidence="2">Belongs to the nitronate monooxygenase family. NMO class I subfamily.</text>
</comment>
<dbReference type="EMBL" id="BAABGL010000034">
    <property type="protein sequence ID" value="GAA4394670.1"/>
    <property type="molecule type" value="Genomic_DNA"/>
</dbReference>
<dbReference type="SUPFAM" id="SSF51412">
    <property type="entry name" value="Inosine monophosphate dehydrogenase (IMPDH)"/>
    <property type="match status" value="1"/>
</dbReference>
<evidence type="ECO:0000256" key="6">
    <source>
        <dbReference type="ARBA" id="ARBA00023002"/>
    </source>
</evidence>
<organism evidence="10 11">
    <name type="scientific">Brevibacterium pityocampae</name>
    <dbReference type="NCBI Taxonomy" id="506594"/>
    <lineage>
        <taxon>Bacteria</taxon>
        <taxon>Bacillati</taxon>
        <taxon>Actinomycetota</taxon>
        <taxon>Actinomycetes</taxon>
        <taxon>Micrococcales</taxon>
        <taxon>Brevibacteriaceae</taxon>
        <taxon>Brevibacterium</taxon>
    </lineage>
</organism>
<dbReference type="GO" id="GO:0004497">
    <property type="term" value="F:monooxygenase activity"/>
    <property type="evidence" value="ECO:0007669"/>
    <property type="project" value="UniProtKB-KW"/>
</dbReference>
<evidence type="ECO:0000256" key="3">
    <source>
        <dbReference type="ARBA" id="ARBA00022575"/>
    </source>
</evidence>
<dbReference type="RefSeq" id="WP_345032444.1">
    <property type="nucleotide sequence ID" value="NZ_BAABGL010000034.1"/>
</dbReference>
<gene>
    <name evidence="10" type="ORF">GCM10023167_24300</name>
</gene>
<evidence type="ECO:0000313" key="10">
    <source>
        <dbReference type="EMBL" id="GAA4394670.1"/>
    </source>
</evidence>
<comment type="caution">
    <text evidence="10">The sequence shown here is derived from an EMBL/GenBank/DDBJ whole genome shotgun (WGS) entry which is preliminary data.</text>
</comment>
<evidence type="ECO:0000256" key="7">
    <source>
        <dbReference type="ARBA" id="ARBA00023033"/>
    </source>
</evidence>
<keyword evidence="5" id="KW-0288">FMN</keyword>
<evidence type="ECO:0000256" key="1">
    <source>
        <dbReference type="ARBA" id="ARBA00001917"/>
    </source>
</evidence>
<reference evidence="11" key="1">
    <citation type="journal article" date="2019" name="Int. J. Syst. Evol. Microbiol.">
        <title>The Global Catalogue of Microorganisms (GCM) 10K type strain sequencing project: providing services to taxonomists for standard genome sequencing and annotation.</title>
        <authorList>
            <consortium name="The Broad Institute Genomics Platform"/>
            <consortium name="The Broad Institute Genome Sequencing Center for Infectious Disease"/>
            <person name="Wu L."/>
            <person name="Ma J."/>
        </authorList>
    </citation>
    <scope>NUCLEOTIDE SEQUENCE [LARGE SCALE GENOMIC DNA]</scope>
    <source>
        <strain evidence="11">JCM 17808</strain>
    </source>
</reference>
<dbReference type="Proteomes" id="UP001500642">
    <property type="component" value="Unassembled WGS sequence"/>
</dbReference>
<dbReference type="CDD" id="cd04730">
    <property type="entry name" value="NPD_like"/>
    <property type="match status" value="1"/>
</dbReference>